<sequence>MYDITGYHEAHSLADVFAVIRTDPHARIVAGGTDVLVKNRAEAATYAEVALIGIREIPELQGIRLEVDGTISIGALCSFDEIEHDPIIRQHMGLLAQAVSLVGGPQTRHMGTIGGNICNAGPGADSSPSLLAYNAVLEIQSPTGTRHLPIRDLFTGPSQTVLKPGDVVVRINVAQADYQGYVGYYTKFARRNALDIANQSCAALIKVNDQQEIQDLRIAFGASAPTPVRAPHAEAYAQGKTISADVLKAIGTACLKDTKTHSGRNSKAFRDHLVTVLPGRNIMTALKGDE</sequence>
<evidence type="ECO:0000313" key="5">
    <source>
        <dbReference type="EMBL" id="KRK40962.1"/>
    </source>
</evidence>
<feature type="domain" description="FAD-binding PCMH-type" evidence="4">
    <location>
        <begin position="1"/>
        <end position="178"/>
    </location>
</feature>
<dbReference type="InterPro" id="IPR002346">
    <property type="entry name" value="Mopterin_DH_FAD-bd"/>
</dbReference>
<protein>
    <submittedName>
        <fullName evidence="5">Xanthine dehydrogenase subunit XdhB</fullName>
    </submittedName>
</protein>
<keyword evidence="2" id="KW-0274">FAD</keyword>
<dbReference type="Gene3D" id="3.30.390.50">
    <property type="entry name" value="CO dehydrogenase flavoprotein, C-terminal domain"/>
    <property type="match status" value="1"/>
</dbReference>
<dbReference type="RefSeq" id="WP_057903094.1">
    <property type="nucleotide sequence ID" value="NZ_AZDA01000001.1"/>
</dbReference>
<dbReference type="InterPro" id="IPR016167">
    <property type="entry name" value="FAD-bd_PCMH_sub1"/>
</dbReference>
<dbReference type="STRING" id="1423726.FC07_GL001660"/>
<reference evidence="5 6" key="1">
    <citation type="journal article" date="2015" name="Genome Announc.">
        <title>Expanding the biotechnology potential of lactobacilli through comparative genomics of 213 strains and associated genera.</title>
        <authorList>
            <person name="Sun Z."/>
            <person name="Harris H.M."/>
            <person name="McCann A."/>
            <person name="Guo C."/>
            <person name="Argimon S."/>
            <person name="Zhang W."/>
            <person name="Yang X."/>
            <person name="Jeffery I.B."/>
            <person name="Cooney J.C."/>
            <person name="Kagawa T.F."/>
            <person name="Liu W."/>
            <person name="Song Y."/>
            <person name="Salvetti E."/>
            <person name="Wrobel A."/>
            <person name="Rasinkangas P."/>
            <person name="Parkhill J."/>
            <person name="Rea M.C."/>
            <person name="O'Sullivan O."/>
            <person name="Ritari J."/>
            <person name="Douillard F.P."/>
            <person name="Paul Ross R."/>
            <person name="Yang R."/>
            <person name="Briner A.E."/>
            <person name="Felis G.E."/>
            <person name="de Vos W.M."/>
            <person name="Barrangou R."/>
            <person name="Klaenhammer T.R."/>
            <person name="Caufield P.W."/>
            <person name="Cui Y."/>
            <person name="Zhang H."/>
            <person name="O'Toole P.W."/>
        </authorList>
    </citation>
    <scope>NUCLEOTIDE SEQUENCE [LARGE SCALE GENOMIC DNA]</scope>
    <source>
        <strain evidence="5 6">DSM 20003</strain>
    </source>
</reference>
<comment type="caution">
    <text evidence="5">The sequence shown here is derived from an EMBL/GenBank/DDBJ whole genome shotgun (WGS) entry which is preliminary data.</text>
</comment>
<evidence type="ECO:0000256" key="2">
    <source>
        <dbReference type="ARBA" id="ARBA00022827"/>
    </source>
</evidence>
<dbReference type="InterPro" id="IPR036318">
    <property type="entry name" value="FAD-bd_PCMH-like_sf"/>
</dbReference>
<keyword evidence="3" id="KW-0560">Oxidoreductase</keyword>
<dbReference type="InterPro" id="IPR016169">
    <property type="entry name" value="FAD-bd_PCMH_sub2"/>
</dbReference>
<dbReference type="NCBIfam" id="NF007427">
    <property type="entry name" value="PRK09971.1"/>
    <property type="match status" value="1"/>
</dbReference>
<dbReference type="Pfam" id="PF00941">
    <property type="entry name" value="FAD_binding_5"/>
    <property type="match status" value="1"/>
</dbReference>
<gene>
    <name evidence="5" type="ORF">FC07_GL001660</name>
</gene>
<dbReference type="InterPro" id="IPR016166">
    <property type="entry name" value="FAD-bd_PCMH"/>
</dbReference>
<evidence type="ECO:0000256" key="3">
    <source>
        <dbReference type="ARBA" id="ARBA00023002"/>
    </source>
</evidence>
<dbReference type="InterPro" id="IPR036683">
    <property type="entry name" value="CO_DH_flav_C_dom_sf"/>
</dbReference>
<keyword evidence="6" id="KW-1185">Reference proteome</keyword>
<evidence type="ECO:0000313" key="6">
    <source>
        <dbReference type="Proteomes" id="UP000051461"/>
    </source>
</evidence>
<dbReference type="NCBIfam" id="NF043083">
    <property type="entry name" value="XdhB_XDHase"/>
    <property type="match status" value="1"/>
</dbReference>
<accession>A0A0R1HB73</accession>
<organism evidence="5 6">
    <name type="scientific">Loigolactobacillus bifermentans DSM 20003</name>
    <dbReference type="NCBI Taxonomy" id="1423726"/>
    <lineage>
        <taxon>Bacteria</taxon>
        <taxon>Bacillati</taxon>
        <taxon>Bacillota</taxon>
        <taxon>Bacilli</taxon>
        <taxon>Lactobacillales</taxon>
        <taxon>Lactobacillaceae</taxon>
        <taxon>Loigolactobacillus</taxon>
    </lineage>
</organism>
<dbReference type="SUPFAM" id="SSF55447">
    <property type="entry name" value="CO dehydrogenase flavoprotein C-terminal domain-like"/>
    <property type="match status" value="1"/>
</dbReference>
<dbReference type="Gene3D" id="3.30.465.10">
    <property type="match status" value="1"/>
</dbReference>
<dbReference type="AlphaFoldDB" id="A0A0R1HB73"/>
<name>A0A0R1HB73_9LACO</name>
<dbReference type="InterPro" id="IPR005107">
    <property type="entry name" value="CO_DH_flav_C"/>
</dbReference>
<dbReference type="PANTHER" id="PTHR42659:SF9">
    <property type="entry name" value="XANTHINE DEHYDROGENASE FAD-BINDING SUBUNIT XDHB-RELATED"/>
    <property type="match status" value="1"/>
</dbReference>
<dbReference type="InterPro" id="IPR050031">
    <property type="entry name" value="XdhB_XDHase"/>
</dbReference>
<dbReference type="PANTHER" id="PTHR42659">
    <property type="entry name" value="XANTHINE DEHYDROGENASE SUBUNIT C-RELATED"/>
    <property type="match status" value="1"/>
</dbReference>
<dbReference type="Pfam" id="PF03450">
    <property type="entry name" value="CO_deh_flav_C"/>
    <property type="match status" value="1"/>
</dbReference>
<dbReference type="PROSITE" id="PS51387">
    <property type="entry name" value="FAD_PCMH"/>
    <property type="match status" value="1"/>
</dbReference>
<dbReference type="GO" id="GO:0071949">
    <property type="term" value="F:FAD binding"/>
    <property type="evidence" value="ECO:0007669"/>
    <property type="project" value="InterPro"/>
</dbReference>
<dbReference type="FunFam" id="3.30.465.10:FF:000017">
    <property type="entry name" value="Xanthine dehydrogenase, FAD binding subunit"/>
    <property type="match status" value="1"/>
</dbReference>
<proteinExistence type="predicted"/>
<dbReference type="GO" id="GO:0002197">
    <property type="term" value="C:xanthine dehydrogenase complex"/>
    <property type="evidence" value="ECO:0007669"/>
    <property type="project" value="InterPro"/>
</dbReference>
<dbReference type="Proteomes" id="UP000051461">
    <property type="component" value="Unassembled WGS sequence"/>
</dbReference>
<dbReference type="SUPFAM" id="SSF56176">
    <property type="entry name" value="FAD-binding/transporter-associated domain-like"/>
    <property type="match status" value="1"/>
</dbReference>
<keyword evidence="1" id="KW-0285">Flavoprotein</keyword>
<dbReference type="InterPro" id="IPR051312">
    <property type="entry name" value="Diverse_Substr_Oxidored"/>
</dbReference>
<dbReference type="GO" id="GO:0004854">
    <property type="term" value="F:xanthine dehydrogenase activity"/>
    <property type="evidence" value="ECO:0007669"/>
    <property type="project" value="InterPro"/>
</dbReference>
<dbReference type="SMART" id="SM01092">
    <property type="entry name" value="CO_deh_flav_C"/>
    <property type="match status" value="1"/>
</dbReference>
<dbReference type="EMBL" id="AZDA01000001">
    <property type="protein sequence ID" value="KRK40962.1"/>
    <property type="molecule type" value="Genomic_DNA"/>
</dbReference>
<dbReference type="OrthoDB" id="9774454at2"/>
<dbReference type="Gene3D" id="3.30.43.10">
    <property type="entry name" value="Uridine Diphospho-n-acetylenolpyruvylglucosamine Reductase, domain 2"/>
    <property type="match status" value="1"/>
</dbReference>
<evidence type="ECO:0000256" key="1">
    <source>
        <dbReference type="ARBA" id="ARBA00022630"/>
    </source>
</evidence>
<dbReference type="PATRIC" id="fig|1423726.3.peg.1720"/>
<evidence type="ECO:0000259" key="4">
    <source>
        <dbReference type="PROSITE" id="PS51387"/>
    </source>
</evidence>